<dbReference type="RefSeq" id="XP_018711521.1">
    <property type="nucleotide sequence ID" value="XM_018858821.1"/>
</dbReference>
<feature type="compositionally biased region" description="Pro residues" evidence="2">
    <location>
        <begin position="1"/>
        <end position="13"/>
    </location>
</feature>
<dbReference type="AlphaFoldDB" id="A0A1A0HAH3"/>
<dbReference type="SMART" id="SM00338">
    <property type="entry name" value="BRLZ"/>
    <property type="match status" value="1"/>
</dbReference>
<keyword evidence="5" id="KW-1185">Reference proteome</keyword>
<dbReference type="Pfam" id="PF00170">
    <property type="entry name" value="bZIP_1"/>
    <property type="match status" value="1"/>
</dbReference>
<organism evidence="4 5">
    <name type="scientific">Metschnikowia bicuspidata var. bicuspidata NRRL YB-4993</name>
    <dbReference type="NCBI Taxonomy" id="869754"/>
    <lineage>
        <taxon>Eukaryota</taxon>
        <taxon>Fungi</taxon>
        <taxon>Dikarya</taxon>
        <taxon>Ascomycota</taxon>
        <taxon>Saccharomycotina</taxon>
        <taxon>Pichiomycetes</taxon>
        <taxon>Metschnikowiaceae</taxon>
        <taxon>Metschnikowia</taxon>
    </lineage>
</organism>
<evidence type="ECO:0000256" key="1">
    <source>
        <dbReference type="SAM" id="Coils"/>
    </source>
</evidence>
<feature type="domain" description="BZIP" evidence="3">
    <location>
        <begin position="193"/>
        <end position="254"/>
    </location>
</feature>
<feature type="coiled-coil region" evidence="1">
    <location>
        <begin position="209"/>
        <end position="250"/>
    </location>
</feature>
<gene>
    <name evidence="4" type="ORF">METBIDRAFT_78107</name>
</gene>
<evidence type="ECO:0000313" key="5">
    <source>
        <dbReference type="Proteomes" id="UP000092555"/>
    </source>
</evidence>
<evidence type="ECO:0000259" key="3">
    <source>
        <dbReference type="PROSITE" id="PS50217"/>
    </source>
</evidence>
<dbReference type="SUPFAM" id="SSF57959">
    <property type="entry name" value="Leucine zipper domain"/>
    <property type="match status" value="1"/>
</dbReference>
<dbReference type="PROSITE" id="PS00036">
    <property type="entry name" value="BZIP_BASIC"/>
    <property type="match status" value="1"/>
</dbReference>
<feature type="region of interest" description="Disordered" evidence="2">
    <location>
        <begin position="98"/>
        <end position="137"/>
    </location>
</feature>
<feature type="region of interest" description="Disordered" evidence="2">
    <location>
        <begin position="1"/>
        <end position="32"/>
    </location>
</feature>
<dbReference type="STRING" id="869754.A0A1A0HAH3"/>
<reference evidence="4 5" key="1">
    <citation type="submission" date="2016-05" db="EMBL/GenBank/DDBJ databases">
        <title>Comparative genomics of biotechnologically important yeasts.</title>
        <authorList>
            <consortium name="DOE Joint Genome Institute"/>
            <person name="Riley R."/>
            <person name="Haridas S."/>
            <person name="Wolfe K.H."/>
            <person name="Lopes M.R."/>
            <person name="Hittinger C.T."/>
            <person name="Goker M."/>
            <person name="Salamov A."/>
            <person name="Wisecaver J."/>
            <person name="Long T.M."/>
            <person name="Aerts A.L."/>
            <person name="Barry K."/>
            <person name="Choi C."/>
            <person name="Clum A."/>
            <person name="Coughlan A.Y."/>
            <person name="Deshpande S."/>
            <person name="Douglass A.P."/>
            <person name="Hanson S.J."/>
            <person name="Klenk H.-P."/>
            <person name="LaButti K."/>
            <person name="Lapidus A."/>
            <person name="Lindquist E."/>
            <person name="Lipzen A."/>
            <person name="Meier-kolthoff J.P."/>
            <person name="Ohm R.A."/>
            <person name="Otillar R.P."/>
            <person name="Pangilinan J."/>
            <person name="Peng Y."/>
            <person name="Rokas A."/>
            <person name="Rosa C.A."/>
            <person name="Scheuner C."/>
            <person name="Sibirny A.A."/>
            <person name="Slot J.C."/>
            <person name="Stielow J.B."/>
            <person name="Sun H."/>
            <person name="Kurtzman C.P."/>
            <person name="Blackwell M."/>
            <person name="Grigoriev I.V."/>
            <person name="Jeffries T.W."/>
        </authorList>
    </citation>
    <scope>NUCLEOTIDE SEQUENCE [LARGE SCALE GENOMIC DNA]</scope>
    <source>
        <strain evidence="4 5">NRRL YB-4993</strain>
    </source>
</reference>
<dbReference type="Gene3D" id="1.20.5.170">
    <property type="match status" value="1"/>
</dbReference>
<dbReference type="CDD" id="cd14687">
    <property type="entry name" value="bZIP_ATF2"/>
    <property type="match status" value="1"/>
</dbReference>
<name>A0A1A0HAH3_9ASCO</name>
<dbReference type="GeneID" id="30031797"/>
<dbReference type="Proteomes" id="UP000092555">
    <property type="component" value="Unassembled WGS sequence"/>
</dbReference>
<keyword evidence="1" id="KW-0175">Coiled coil</keyword>
<dbReference type="InterPro" id="IPR046347">
    <property type="entry name" value="bZIP_sf"/>
</dbReference>
<dbReference type="OrthoDB" id="295274at2759"/>
<sequence>MKQPTQPGPPPPLQDAVPPGASAALRHQGPFLGLPSHYAFDPNLYPLTNPPLYDPTMLPLGPQGGPRRRRISISNGQIGQIVNHEAFYLDDDSLDEYYDSAGGRPPAHAHAHAPLPHDDDAPLAPRPASHDHAVGGPLPLLQPAMLVLGPGSHAAPAPSSVAGVPPPNQTLVYNNEVIFNPHDGPIPGTAAWKKERLLERNRLAASKCRQRKKNAQQQLQSNMAKFERELQDKTERLGRAEKLLATYNAALQQHFAGDPSALDGLRPYVAQPPDNIKFER</sequence>
<feature type="compositionally biased region" description="Low complexity" evidence="2">
    <location>
        <begin position="104"/>
        <end position="114"/>
    </location>
</feature>
<proteinExistence type="predicted"/>
<feature type="region of interest" description="Disordered" evidence="2">
    <location>
        <begin position="259"/>
        <end position="280"/>
    </location>
</feature>
<comment type="caution">
    <text evidence="4">The sequence shown here is derived from an EMBL/GenBank/DDBJ whole genome shotgun (WGS) entry which is preliminary data.</text>
</comment>
<dbReference type="GO" id="GO:0003700">
    <property type="term" value="F:DNA-binding transcription factor activity"/>
    <property type="evidence" value="ECO:0007669"/>
    <property type="project" value="InterPro"/>
</dbReference>
<protein>
    <recommendedName>
        <fullName evidence="3">BZIP domain-containing protein</fullName>
    </recommendedName>
</protein>
<evidence type="ECO:0000313" key="4">
    <source>
        <dbReference type="EMBL" id="OBA21011.1"/>
    </source>
</evidence>
<dbReference type="PROSITE" id="PS50217">
    <property type="entry name" value="BZIP"/>
    <property type="match status" value="1"/>
</dbReference>
<accession>A0A1A0HAH3</accession>
<dbReference type="EMBL" id="LXTC01000003">
    <property type="protein sequence ID" value="OBA21011.1"/>
    <property type="molecule type" value="Genomic_DNA"/>
</dbReference>
<evidence type="ECO:0000256" key="2">
    <source>
        <dbReference type="SAM" id="MobiDB-lite"/>
    </source>
</evidence>
<dbReference type="InterPro" id="IPR004827">
    <property type="entry name" value="bZIP"/>
</dbReference>